<dbReference type="PANTHER" id="PTHR24039">
    <property type="entry name" value="FIBRILLIN-RELATED"/>
    <property type="match status" value="1"/>
</dbReference>
<name>A0ABD2N7C1_9CUCU</name>
<evidence type="ECO:0000256" key="2">
    <source>
        <dbReference type="ARBA" id="ARBA00022729"/>
    </source>
</evidence>
<dbReference type="FunFam" id="2.10.25.10:FF:000038">
    <property type="entry name" value="Fibrillin 2"/>
    <property type="match status" value="1"/>
</dbReference>
<evidence type="ECO:0000259" key="9">
    <source>
        <dbReference type="PROSITE" id="PS50026"/>
    </source>
</evidence>
<feature type="domain" description="EGF-like" evidence="9">
    <location>
        <begin position="127"/>
        <end position="162"/>
    </location>
</feature>
<keyword evidence="7" id="KW-0812">Transmembrane</keyword>
<dbReference type="Proteomes" id="UP001516400">
    <property type="component" value="Unassembled WGS sequence"/>
</dbReference>
<accession>A0ABD2N7C1</accession>
<dbReference type="PROSITE" id="PS50026">
    <property type="entry name" value="EGF_3"/>
    <property type="match status" value="2"/>
</dbReference>
<keyword evidence="2" id="KW-0732">Signal</keyword>
<comment type="caution">
    <text evidence="10">The sequence shown here is derived from an EMBL/GenBank/DDBJ whole genome shotgun (WGS) entry which is preliminary data.</text>
</comment>
<keyword evidence="11" id="KW-1185">Reference proteome</keyword>
<dbReference type="Pfam" id="PF07645">
    <property type="entry name" value="EGF_CA"/>
    <property type="match status" value="1"/>
</dbReference>
<keyword evidence="1 5" id="KW-0245">EGF-like domain</keyword>
<evidence type="ECO:0000256" key="4">
    <source>
        <dbReference type="ARBA" id="ARBA00023157"/>
    </source>
</evidence>
<keyword evidence="7" id="KW-0472">Membrane</keyword>
<reference evidence="10 11" key="1">
    <citation type="journal article" date="2021" name="BMC Biol.">
        <title>Horizontally acquired antibacterial genes associated with adaptive radiation of ladybird beetles.</title>
        <authorList>
            <person name="Li H.S."/>
            <person name="Tang X.F."/>
            <person name="Huang Y.H."/>
            <person name="Xu Z.Y."/>
            <person name="Chen M.L."/>
            <person name="Du X.Y."/>
            <person name="Qiu B.Y."/>
            <person name="Chen P.T."/>
            <person name="Zhang W."/>
            <person name="Slipinski A."/>
            <person name="Escalona H.E."/>
            <person name="Waterhouse R.M."/>
            <person name="Zwick A."/>
            <person name="Pang H."/>
        </authorList>
    </citation>
    <scope>NUCLEOTIDE SEQUENCE [LARGE SCALE GENOMIC DNA]</scope>
    <source>
        <strain evidence="10">SYSU2018</strain>
    </source>
</reference>
<keyword evidence="4 5" id="KW-1015">Disulfide bond</keyword>
<dbReference type="InterPro" id="IPR000742">
    <property type="entry name" value="EGF"/>
</dbReference>
<dbReference type="InterPro" id="IPR018097">
    <property type="entry name" value="EGF_Ca-bd_CS"/>
</dbReference>
<dbReference type="InterPro" id="IPR000082">
    <property type="entry name" value="SEA_dom"/>
</dbReference>
<feature type="disulfide bond" evidence="5">
    <location>
        <begin position="152"/>
        <end position="161"/>
    </location>
</feature>
<dbReference type="PANTHER" id="PTHR24039:SF52">
    <property type="entry name" value="EGF-LIKE DOMAIN-CONTAINING PROTEIN"/>
    <property type="match status" value="1"/>
</dbReference>
<dbReference type="InterPro" id="IPR049883">
    <property type="entry name" value="NOTCH1_EGF-like"/>
</dbReference>
<evidence type="ECO:0000256" key="7">
    <source>
        <dbReference type="SAM" id="Phobius"/>
    </source>
</evidence>
<feature type="domain" description="EGF-like" evidence="9">
    <location>
        <begin position="77"/>
        <end position="115"/>
    </location>
</feature>
<dbReference type="PROSITE" id="PS00022">
    <property type="entry name" value="EGF_1"/>
    <property type="match status" value="1"/>
</dbReference>
<dbReference type="Gene3D" id="2.10.25.10">
    <property type="entry name" value="Laminin"/>
    <property type="match status" value="1"/>
</dbReference>
<feature type="transmembrane region" description="Helical" evidence="7">
    <location>
        <begin position="167"/>
        <end position="192"/>
    </location>
</feature>
<dbReference type="PROSITE" id="PS01187">
    <property type="entry name" value="EGF_CA"/>
    <property type="match status" value="1"/>
</dbReference>
<feature type="domain" description="SEA" evidence="8">
    <location>
        <begin position="1"/>
        <end position="80"/>
    </location>
</feature>
<dbReference type="PROSITE" id="PS50024">
    <property type="entry name" value="SEA"/>
    <property type="match status" value="1"/>
</dbReference>
<dbReference type="EMBL" id="JABFTP020000062">
    <property type="protein sequence ID" value="KAL3274220.1"/>
    <property type="molecule type" value="Genomic_DNA"/>
</dbReference>
<comment type="caution">
    <text evidence="5">Lacks conserved residue(s) required for the propagation of feature annotation.</text>
</comment>
<dbReference type="InterPro" id="IPR001881">
    <property type="entry name" value="EGF-like_Ca-bd_dom"/>
</dbReference>
<dbReference type="PROSITE" id="PS00010">
    <property type="entry name" value="ASX_HYDROXYL"/>
    <property type="match status" value="1"/>
</dbReference>
<feature type="region of interest" description="Disordered" evidence="6">
    <location>
        <begin position="227"/>
        <end position="258"/>
    </location>
</feature>
<feature type="compositionally biased region" description="Basic residues" evidence="6">
    <location>
        <begin position="245"/>
        <end position="256"/>
    </location>
</feature>
<evidence type="ECO:0000256" key="1">
    <source>
        <dbReference type="ARBA" id="ARBA00022536"/>
    </source>
</evidence>
<evidence type="ECO:0000313" key="11">
    <source>
        <dbReference type="Proteomes" id="UP001516400"/>
    </source>
</evidence>
<dbReference type="SUPFAM" id="SSF57196">
    <property type="entry name" value="EGF/Laminin"/>
    <property type="match status" value="1"/>
</dbReference>
<keyword evidence="3" id="KW-0677">Repeat</keyword>
<gene>
    <name evidence="10" type="ORF">HHI36_015631</name>
</gene>
<protein>
    <submittedName>
        <fullName evidence="10">Uncharacterized protein</fullName>
    </submittedName>
</protein>
<dbReference type="SMART" id="SM00179">
    <property type="entry name" value="EGF_CA"/>
    <property type="match status" value="1"/>
</dbReference>
<organism evidence="10 11">
    <name type="scientific">Cryptolaemus montrouzieri</name>
    <dbReference type="NCBI Taxonomy" id="559131"/>
    <lineage>
        <taxon>Eukaryota</taxon>
        <taxon>Metazoa</taxon>
        <taxon>Ecdysozoa</taxon>
        <taxon>Arthropoda</taxon>
        <taxon>Hexapoda</taxon>
        <taxon>Insecta</taxon>
        <taxon>Pterygota</taxon>
        <taxon>Neoptera</taxon>
        <taxon>Endopterygota</taxon>
        <taxon>Coleoptera</taxon>
        <taxon>Polyphaga</taxon>
        <taxon>Cucujiformia</taxon>
        <taxon>Coccinelloidea</taxon>
        <taxon>Coccinellidae</taxon>
        <taxon>Scymninae</taxon>
        <taxon>Scymnini</taxon>
        <taxon>Cryptolaemus</taxon>
    </lineage>
</organism>
<sequence length="516" mass="57933">MIMQSDLRDIYHGVHLNSFKSGKSGLINNFYLQLSDNLDEKRLEDVLKKYLRNHNYSLGGTELYAAKESLYSLKASDFNECQNTKFHDCSENAHCFNLKGTYTCSCKEGFSDLSENILYPGRVCSAELIGCEKCNYHGTCYSRGEDQVICECFQWYSGETCYVNLKVLLIALVSLGFIMFILLLVCCIVTCCKSKPSPRMNTGLSFFPARVPHPADRSTLDRRAMIADTSSEDSRSETTSLPYVTKKKPKRPKSALKKTSLQRMPEIENNQNIQTLGEQRDRSLTVMIPRAKYHPAPHVPNMSSYTTFDASKATVSKPQTNEAKLLSYLDAGPSPHRVENKRKYSSQVSESYIDDEPISRKTSGALVSAGFEVSATVVNNMGTLGTTCGTEADRSENATLIQKISADLLSCTGTRSQTNTLRNFEDDDLDPISDWMEIEPRITTISEARSYEETTIPPPMKSLRHDYDTKMSVHSHTHSHHNDEVAERDLGSTFLLPHTHLYKPDRGSDISGFESL</sequence>
<dbReference type="InterPro" id="IPR000152">
    <property type="entry name" value="EGF-type_Asp/Asn_hydroxyl_site"/>
</dbReference>
<evidence type="ECO:0000256" key="3">
    <source>
        <dbReference type="ARBA" id="ARBA00022737"/>
    </source>
</evidence>
<evidence type="ECO:0000256" key="5">
    <source>
        <dbReference type="PROSITE-ProRule" id="PRU00076"/>
    </source>
</evidence>
<evidence type="ECO:0000259" key="8">
    <source>
        <dbReference type="PROSITE" id="PS50024"/>
    </source>
</evidence>
<proteinExistence type="predicted"/>
<evidence type="ECO:0000256" key="6">
    <source>
        <dbReference type="SAM" id="MobiDB-lite"/>
    </source>
</evidence>
<dbReference type="SMART" id="SM00181">
    <property type="entry name" value="EGF"/>
    <property type="match status" value="2"/>
</dbReference>
<dbReference type="AlphaFoldDB" id="A0ABD2N7C1"/>
<dbReference type="CDD" id="cd00054">
    <property type="entry name" value="EGF_CA"/>
    <property type="match status" value="1"/>
</dbReference>
<keyword evidence="7" id="KW-1133">Transmembrane helix</keyword>
<evidence type="ECO:0000313" key="10">
    <source>
        <dbReference type="EMBL" id="KAL3274220.1"/>
    </source>
</evidence>